<dbReference type="EMBL" id="BATL01000059">
    <property type="protein sequence ID" value="GAD77047.1"/>
    <property type="molecule type" value="Genomic_DNA"/>
</dbReference>
<protein>
    <recommendedName>
        <fullName evidence="1">Immunity MXAN-0049 protein domain-containing protein</fullName>
    </recommendedName>
</protein>
<dbReference type="RefSeq" id="WP_021710790.1">
    <property type="nucleotide sequence ID" value="NZ_BATL01000059.1"/>
</dbReference>
<evidence type="ECO:0000259" key="1">
    <source>
        <dbReference type="Pfam" id="PF07791"/>
    </source>
</evidence>
<reference evidence="2 3" key="1">
    <citation type="submission" date="2013-09" db="EMBL/GenBank/DDBJ databases">
        <title>Whole genome shotgun sequence of Vibrio azureus NBRC 104587.</title>
        <authorList>
            <person name="Isaki S."/>
            <person name="Hosoyama A."/>
            <person name="Numata M."/>
            <person name="Hashimoto M."/>
            <person name="Hosoyama Y."/>
            <person name="Tsuchikane K."/>
            <person name="Noguchi M."/>
            <person name="Hirakata S."/>
            <person name="Ichikawa N."/>
            <person name="Ohji S."/>
            <person name="Yamazoe A."/>
            <person name="Fujita N."/>
        </authorList>
    </citation>
    <scope>NUCLEOTIDE SEQUENCE [LARGE SCALE GENOMIC DNA]</scope>
    <source>
        <strain evidence="2 3">NBRC 104587</strain>
    </source>
</reference>
<evidence type="ECO:0000313" key="2">
    <source>
        <dbReference type="EMBL" id="GAD77047.1"/>
    </source>
</evidence>
<dbReference type="Pfam" id="PF07791">
    <property type="entry name" value="Imm11"/>
    <property type="match status" value="1"/>
</dbReference>
<sequence length="185" mass="21405">MNYYQLKCAFIDDEASFSFDQDVKKIVSTIELGIKYYDIPPMVRVDQVYKQRAMSDVLKAIGFIPHRRVVDEFLKQYISGIQFIPVTVDVDGVQYDEYSFMNVFTTYSLLNEKASGASYFDDFRNAYSSISKLTFCKDKLSKLIIRHDVFRVKEFPRGIVINQKVKDILDANQVTGLMCIPVEVK</sequence>
<organism evidence="2 3">
    <name type="scientific">Vibrio azureus NBRC 104587</name>
    <dbReference type="NCBI Taxonomy" id="1219077"/>
    <lineage>
        <taxon>Bacteria</taxon>
        <taxon>Pseudomonadati</taxon>
        <taxon>Pseudomonadota</taxon>
        <taxon>Gammaproteobacteria</taxon>
        <taxon>Vibrionales</taxon>
        <taxon>Vibrionaceae</taxon>
        <taxon>Vibrio</taxon>
    </lineage>
</organism>
<dbReference type="AlphaFoldDB" id="U3AUX3"/>
<dbReference type="Proteomes" id="UP000016567">
    <property type="component" value="Unassembled WGS sequence"/>
</dbReference>
<feature type="domain" description="Immunity MXAN-0049 protein" evidence="1">
    <location>
        <begin position="32"/>
        <end position="178"/>
    </location>
</feature>
<gene>
    <name evidence="2" type="ORF">VAZ01S_059_00060</name>
</gene>
<keyword evidence="3" id="KW-1185">Reference proteome</keyword>
<accession>U3AUX3</accession>
<dbReference type="InterPro" id="IPR012433">
    <property type="entry name" value="Imm11"/>
</dbReference>
<name>U3AUX3_9VIBR</name>
<proteinExistence type="predicted"/>
<comment type="caution">
    <text evidence="2">The sequence shown here is derived from an EMBL/GenBank/DDBJ whole genome shotgun (WGS) entry which is preliminary data.</text>
</comment>
<dbReference type="eggNOG" id="ENOG5031N1Y">
    <property type="taxonomic scope" value="Bacteria"/>
</dbReference>
<evidence type="ECO:0000313" key="3">
    <source>
        <dbReference type="Proteomes" id="UP000016567"/>
    </source>
</evidence>
<dbReference type="STRING" id="1219077.VAZ01S_059_00060"/>